<feature type="transmembrane region" description="Helical" evidence="7">
    <location>
        <begin position="402"/>
        <end position="420"/>
    </location>
</feature>
<dbReference type="PROSITE" id="PS50850">
    <property type="entry name" value="MFS"/>
    <property type="match status" value="1"/>
</dbReference>
<dbReference type="Proteomes" id="UP001239267">
    <property type="component" value="Unassembled WGS sequence"/>
</dbReference>
<dbReference type="RefSeq" id="WP_141160560.1">
    <property type="nucleotide sequence ID" value="NZ_JAUSTB010000001.1"/>
</dbReference>
<keyword evidence="2" id="KW-0813">Transport</keyword>
<keyword evidence="4 7" id="KW-0812">Transmembrane</keyword>
<evidence type="ECO:0000256" key="3">
    <source>
        <dbReference type="ARBA" id="ARBA00022475"/>
    </source>
</evidence>
<evidence type="ECO:0000256" key="5">
    <source>
        <dbReference type="ARBA" id="ARBA00022989"/>
    </source>
</evidence>
<organism evidence="9 10">
    <name type="scientific">Pseudarthrobacter niigatensis</name>
    <dbReference type="NCBI Taxonomy" id="369935"/>
    <lineage>
        <taxon>Bacteria</taxon>
        <taxon>Bacillati</taxon>
        <taxon>Actinomycetota</taxon>
        <taxon>Actinomycetes</taxon>
        <taxon>Micrococcales</taxon>
        <taxon>Micrococcaceae</taxon>
        <taxon>Pseudarthrobacter</taxon>
    </lineage>
</organism>
<dbReference type="GO" id="GO:0022857">
    <property type="term" value="F:transmembrane transporter activity"/>
    <property type="evidence" value="ECO:0007669"/>
    <property type="project" value="InterPro"/>
</dbReference>
<feature type="transmembrane region" description="Helical" evidence="7">
    <location>
        <begin position="50"/>
        <end position="68"/>
    </location>
</feature>
<feature type="transmembrane region" description="Helical" evidence="7">
    <location>
        <begin position="372"/>
        <end position="396"/>
    </location>
</feature>
<gene>
    <name evidence="9" type="ORF">J2T23_000429</name>
</gene>
<feature type="transmembrane region" description="Helical" evidence="7">
    <location>
        <begin position="246"/>
        <end position="266"/>
    </location>
</feature>
<reference evidence="9 10" key="1">
    <citation type="submission" date="2023-07" db="EMBL/GenBank/DDBJ databases">
        <title>Sorghum-associated microbial communities from plants grown in Nebraska, USA.</title>
        <authorList>
            <person name="Schachtman D."/>
        </authorList>
    </citation>
    <scope>NUCLEOTIDE SEQUENCE [LARGE SCALE GENOMIC DNA]</scope>
    <source>
        <strain evidence="9 10">DS1001</strain>
    </source>
</reference>
<accession>A0AAJ1WEG0</accession>
<keyword evidence="10" id="KW-1185">Reference proteome</keyword>
<keyword evidence="3" id="KW-1003">Cell membrane</keyword>
<feature type="transmembrane region" description="Helical" evidence="7">
    <location>
        <begin position="155"/>
        <end position="176"/>
    </location>
</feature>
<dbReference type="EMBL" id="JAUSTB010000001">
    <property type="protein sequence ID" value="MDQ0144555.1"/>
    <property type="molecule type" value="Genomic_DNA"/>
</dbReference>
<evidence type="ECO:0000313" key="10">
    <source>
        <dbReference type="Proteomes" id="UP001239267"/>
    </source>
</evidence>
<dbReference type="PROSITE" id="PS00217">
    <property type="entry name" value="SUGAR_TRANSPORT_2"/>
    <property type="match status" value="1"/>
</dbReference>
<sequence>MSIQGVTREQAVRRATVASVVGTTIEWYDFFLYGTAAALVFPQLFFPGQVAFAGVLAAFGTQFVGFVARPIGAAIFGHFGDRIGRKTTLMATLFLMAFGTVLIGCLPTYQSIGVAAPVLLVLLRIIQGIGVGGEWGGSVLLSMEWGDQNRRGLSASWPQIGVPLGLVLSTGVVRITTAATGTEGFAAYGWRIPFILSIILIGVGLFVRLRVIESPEFDEVRKSNKVVRAPIIEVIRRQPKEILLSALVRTSEQAPFYLFITFVITYATKQLKLDSNSILDDTLIAAALGLVSVPLFGRLSDRFGRRRVYGTGIVLTALFAFPYFGLLNTRDSLWVGVAVVVSLILHDIQYGPQAALIAESFDTDIRYTGAGLGYQLASVIAGGPAPLIAAALLASYGNSTSISLYIILCCVIAMLALIFLPRAKGALAKDAAAAAMPRNL</sequence>
<evidence type="ECO:0000259" key="8">
    <source>
        <dbReference type="PROSITE" id="PS50850"/>
    </source>
</evidence>
<dbReference type="InterPro" id="IPR005829">
    <property type="entry name" value="Sugar_transporter_CS"/>
</dbReference>
<dbReference type="Gene3D" id="1.20.1250.20">
    <property type="entry name" value="MFS general substrate transporter like domains"/>
    <property type="match status" value="2"/>
</dbReference>
<feature type="transmembrane region" description="Helical" evidence="7">
    <location>
        <begin position="308"/>
        <end position="326"/>
    </location>
</feature>
<keyword evidence="6 7" id="KW-0472">Membrane</keyword>
<comment type="caution">
    <text evidence="9">The sequence shown here is derived from an EMBL/GenBank/DDBJ whole genome shotgun (WGS) entry which is preliminary data.</text>
</comment>
<comment type="subcellular location">
    <subcellularLocation>
        <location evidence="1">Cell membrane</location>
        <topology evidence="1">Multi-pass membrane protein</topology>
    </subcellularLocation>
</comment>
<protein>
    <submittedName>
        <fullName evidence="9">Metabolite-proton symporter</fullName>
    </submittedName>
</protein>
<dbReference type="InterPro" id="IPR020846">
    <property type="entry name" value="MFS_dom"/>
</dbReference>
<dbReference type="InterPro" id="IPR011701">
    <property type="entry name" value="MFS"/>
</dbReference>
<feature type="transmembrane region" description="Helical" evidence="7">
    <location>
        <begin position="121"/>
        <end position="143"/>
    </location>
</feature>
<feature type="transmembrane region" description="Helical" evidence="7">
    <location>
        <begin position="278"/>
        <end position="296"/>
    </location>
</feature>
<feature type="domain" description="Major facilitator superfamily (MFS) profile" evidence="8">
    <location>
        <begin position="15"/>
        <end position="424"/>
    </location>
</feature>
<name>A0AAJ1WEG0_9MICC</name>
<evidence type="ECO:0000256" key="4">
    <source>
        <dbReference type="ARBA" id="ARBA00022692"/>
    </source>
</evidence>
<dbReference type="PANTHER" id="PTHR43045">
    <property type="entry name" value="SHIKIMATE TRANSPORTER"/>
    <property type="match status" value="1"/>
</dbReference>
<dbReference type="Pfam" id="PF07690">
    <property type="entry name" value="MFS_1"/>
    <property type="match status" value="1"/>
</dbReference>
<dbReference type="CDD" id="cd17369">
    <property type="entry name" value="MFS_ShiA_like"/>
    <property type="match status" value="1"/>
</dbReference>
<dbReference type="AlphaFoldDB" id="A0AAJ1WEG0"/>
<evidence type="ECO:0000313" key="9">
    <source>
        <dbReference type="EMBL" id="MDQ0144555.1"/>
    </source>
</evidence>
<evidence type="ECO:0000256" key="1">
    <source>
        <dbReference type="ARBA" id="ARBA00004651"/>
    </source>
</evidence>
<dbReference type="SUPFAM" id="SSF103473">
    <property type="entry name" value="MFS general substrate transporter"/>
    <property type="match status" value="1"/>
</dbReference>
<evidence type="ECO:0000256" key="7">
    <source>
        <dbReference type="SAM" id="Phobius"/>
    </source>
</evidence>
<dbReference type="PANTHER" id="PTHR43045:SF1">
    <property type="entry name" value="SHIKIMATE TRANSPORTER"/>
    <property type="match status" value="1"/>
</dbReference>
<evidence type="ECO:0000256" key="6">
    <source>
        <dbReference type="ARBA" id="ARBA00023136"/>
    </source>
</evidence>
<evidence type="ECO:0000256" key="2">
    <source>
        <dbReference type="ARBA" id="ARBA00022448"/>
    </source>
</evidence>
<feature type="transmembrane region" description="Helical" evidence="7">
    <location>
        <begin position="89"/>
        <end position="109"/>
    </location>
</feature>
<dbReference type="GO" id="GO:0005886">
    <property type="term" value="C:plasma membrane"/>
    <property type="evidence" value="ECO:0007669"/>
    <property type="project" value="UniProtKB-SubCell"/>
</dbReference>
<keyword evidence="5 7" id="KW-1133">Transmembrane helix</keyword>
<dbReference type="InterPro" id="IPR036259">
    <property type="entry name" value="MFS_trans_sf"/>
</dbReference>
<feature type="transmembrane region" description="Helical" evidence="7">
    <location>
        <begin position="188"/>
        <end position="207"/>
    </location>
</feature>
<proteinExistence type="predicted"/>